<accession>A0ABQ5G346</accession>
<reference evidence="1" key="1">
    <citation type="journal article" date="2022" name="Int. J. Mol. Sci.">
        <title>Draft Genome of Tanacetum Coccineum: Genomic Comparison of Closely Related Tanacetum-Family Plants.</title>
        <authorList>
            <person name="Yamashiro T."/>
            <person name="Shiraishi A."/>
            <person name="Nakayama K."/>
            <person name="Satake H."/>
        </authorList>
    </citation>
    <scope>NUCLEOTIDE SEQUENCE</scope>
</reference>
<evidence type="ECO:0000313" key="1">
    <source>
        <dbReference type="EMBL" id="GJT69854.1"/>
    </source>
</evidence>
<comment type="caution">
    <text evidence="1">The sequence shown here is derived from an EMBL/GenBank/DDBJ whole genome shotgun (WGS) entry which is preliminary data.</text>
</comment>
<name>A0ABQ5G346_9ASTR</name>
<dbReference type="Proteomes" id="UP001151760">
    <property type="component" value="Unassembled WGS sequence"/>
</dbReference>
<proteinExistence type="predicted"/>
<organism evidence="1 2">
    <name type="scientific">Tanacetum coccineum</name>
    <dbReference type="NCBI Taxonomy" id="301880"/>
    <lineage>
        <taxon>Eukaryota</taxon>
        <taxon>Viridiplantae</taxon>
        <taxon>Streptophyta</taxon>
        <taxon>Embryophyta</taxon>
        <taxon>Tracheophyta</taxon>
        <taxon>Spermatophyta</taxon>
        <taxon>Magnoliopsida</taxon>
        <taxon>eudicotyledons</taxon>
        <taxon>Gunneridae</taxon>
        <taxon>Pentapetalae</taxon>
        <taxon>asterids</taxon>
        <taxon>campanulids</taxon>
        <taxon>Asterales</taxon>
        <taxon>Asteraceae</taxon>
        <taxon>Asteroideae</taxon>
        <taxon>Anthemideae</taxon>
        <taxon>Anthemidinae</taxon>
        <taxon>Tanacetum</taxon>
    </lineage>
</organism>
<reference evidence="1" key="2">
    <citation type="submission" date="2022-01" db="EMBL/GenBank/DDBJ databases">
        <authorList>
            <person name="Yamashiro T."/>
            <person name="Shiraishi A."/>
            <person name="Satake H."/>
            <person name="Nakayama K."/>
        </authorList>
    </citation>
    <scope>NUCLEOTIDE SEQUENCE</scope>
</reference>
<dbReference type="EMBL" id="BQNB010018026">
    <property type="protein sequence ID" value="GJT69854.1"/>
    <property type="molecule type" value="Genomic_DNA"/>
</dbReference>
<gene>
    <name evidence="1" type="ORF">Tco_1029140</name>
</gene>
<evidence type="ECO:0000313" key="2">
    <source>
        <dbReference type="Proteomes" id="UP001151760"/>
    </source>
</evidence>
<sequence>MSNKELESKVEDMVEEVKTKMGELFGTYKERFDFLSSNSSMGEHMESEVDRKLMTSDNGVTYIGDRDQIKRKFQERSDVAAQRFLVQIARLVTEEEHIGAFMMLLKLLHICLLQETILYSTHDLRKENKVGISTIFYLQKIFPDAKNIYYALHFGREWPATAEKLAECQETIFLLEKQ</sequence>
<protein>
    <submittedName>
        <fullName evidence="1">Uncharacterized protein</fullName>
    </submittedName>
</protein>
<keyword evidence="2" id="KW-1185">Reference proteome</keyword>